<evidence type="ECO:0000313" key="2">
    <source>
        <dbReference type="EMBL" id="KDQ59935.1"/>
    </source>
</evidence>
<evidence type="ECO:0000313" key="3">
    <source>
        <dbReference type="Proteomes" id="UP000027265"/>
    </source>
</evidence>
<dbReference type="Proteomes" id="UP000027265">
    <property type="component" value="Unassembled WGS sequence"/>
</dbReference>
<keyword evidence="3" id="KW-1185">Reference proteome</keyword>
<organism evidence="2 3">
    <name type="scientific">Jaapia argillacea MUCL 33604</name>
    <dbReference type="NCBI Taxonomy" id="933084"/>
    <lineage>
        <taxon>Eukaryota</taxon>
        <taxon>Fungi</taxon>
        <taxon>Dikarya</taxon>
        <taxon>Basidiomycota</taxon>
        <taxon>Agaricomycotina</taxon>
        <taxon>Agaricomycetes</taxon>
        <taxon>Agaricomycetidae</taxon>
        <taxon>Jaapiales</taxon>
        <taxon>Jaapiaceae</taxon>
        <taxon>Jaapia</taxon>
    </lineage>
</organism>
<feature type="region of interest" description="Disordered" evidence="1">
    <location>
        <begin position="1"/>
        <end position="66"/>
    </location>
</feature>
<feature type="compositionally biased region" description="Low complexity" evidence="1">
    <location>
        <begin position="1"/>
        <end position="27"/>
    </location>
</feature>
<sequence>MGSGTSTHPPTPPLSSSTHTMLSHPPTRVAALADSNSAQHTSPTASPLETTQCQPREWPNTSEDTWNTTTHTERSVCFVCVPFFHLARTPSPTYHPRNRSCSVCDELYPTIYDQDFLIQTETLTEGASFIRIFEFITHHPTPLLASGLLALVQNNGRSPLGCIEG</sequence>
<reference evidence="3" key="1">
    <citation type="journal article" date="2014" name="Proc. Natl. Acad. Sci. U.S.A.">
        <title>Extensive sampling of basidiomycete genomes demonstrates inadequacy of the white-rot/brown-rot paradigm for wood decay fungi.</title>
        <authorList>
            <person name="Riley R."/>
            <person name="Salamov A.A."/>
            <person name="Brown D.W."/>
            <person name="Nagy L.G."/>
            <person name="Floudas D."/>
            <person name="Held B.W."/>
            <person name="Levasseur A."/>
            <person name="Lombard V."/>
            <person name="Morin E."/>
            <person name="Otillar R."/>
            <person name="Lindquist E.A."/>
            <person name="Sun H."/>
            <person name="LaButti K.M."/>
            <person name="Schmutz J."/>
            <person name="Jabbour D."/>
            <person name="Luo H."/>
            <person name="Baker S.E."/>
            <person name="Pisabarro A.G."/>
            <person name="Walton J.D."/>
            <person name="Blanchette R.A."/>
            <person name="Henrissat B."/>
            <person name="Martin F."/>
            <person name="Cullen D."/>
            <person name="Hibbett D.S."/>
            <person name="Grigoriev I.V."/>
        </authorList>
    </citation>
    <scope>NUCLEOTIDE SEQUENCE [LARGE SCALE GENOMIC DNA]</scope>
    <source>
        <strain evidence="3">MUCL 33604</strain>
    </source>
</reference>
<dbReference type="InParanoid" id="A0A067Q1E6"/>
<dbReference type="EMBL" id="KL197715">
    <property type="protein sequence ID" value="KDQ59935.1"/>
    <property type="molecule type" value="Genomic_DNA"/>
</dbReference>
<dbReference type="AlphaFoldDB" id="A0A067Q1E6"/>
<feature type="compositionally biased region" description="Polar residues" evidence="1">
    <location>
        <begin position="34"/>
        <end position="66"/>
    </location>
</feature>
<gene>
    <name evidence="2" type="ORF">JAAARDRAFT_192385</name>
</gene>
<name>A0A067Q1E6_9AGAM</name>
<accession>A0A067Q1E6</accession>
<proteinExistence type="predicted"/>
<evidence type="ECO:0000256" key="1">
    <source>
        <dbReference type="SAM" id="MobiDB-lite"/>
    </source>
</evidence>
<protein>
    <submittedName>
        <fullName evidence="2">Uncharacterized protein</fullName>
    </submittedName>
</protein>
<dbReference type="HOGENOM" id="CLU_1611014_0_0_1"/>